<keyword evidence="1" id="KW-0472">Membrane</keyword>
<organism evidence="2 3">
    <name type="scientific">Tetrahymena thermophila (strain SB210)</name>
    <dbReference type="NCBI Taxonomy" id="312017"/>
    <lineage>
        <taxon>Eukaryota</taxon>
        <taxon>Sar</taxon>
        <taxon>Alveolata</taxon>
        <taxon>Ciliophora</taxon>
        <taxon>Intramacronucleata</taxon>
        <taxon>Oligohymenophorea</taxon>
        <taxon>Hymenostomatida</taxon>
        <taxon>Tetrahymenina</taxon>
        <taxon>Tetrahymenidae</taxon>
        <taxon>Tetrahymena</taxon>
    </lineage>
</organism>
<keyword evidence="1" id="KW-1133">Transmembrane helix</keyword>
<dbReference type="RefSeq" id="XP_012650825.1">
    <property type="nucleotide sequence ID" value="XM_012795371.1"/>
</dbReference>
<proteinExistence type="predicted"/>
<evidence type="ECO:0000313" key="2">
    <source>
        <dbReference type="EMBL" id="EWS76657.1"/>
    </source>
</evidence>
<dbReference type="EMBL" id="GG662857">
    <property type="protein sequence ID" value="EWS76657.1"/>
    <property type="molecule type" value="Genomic_DNA"/>
</dbReference>
<keyword evidence="1 2" id="KW-0812">Transmembrane</keyword>
<evidence type="ECO:0000313" key="3">
    <source>
        <dbReference type="Proteomes" id="UP000009168"/>
    </source>
</evidence>
<feature type="transmembrane region" description="Helical" evidence="1">
    <location>
        <begin position="140"/>
        <end position="159"/>
    </location>
</feature>
<evidence type="ECO:0000256" key="1">
    <source>
        <dbReference type="SAM" id="Phobius"/>
    </source>
</evidence>
<dbReference type="AlphaFoldDB" id="W7XFL7"/>
<reference evidence="3" key="1">
    <citation type="journal article" date="2006" name="PLoS Biol.">
        <title>Macronuclear genome sequence of the ciliate Tetrahymena thermophila, a model eukaryote.</title>
        <authorList>
            <person name="Eisen J.A."/>
            <person name="Coyne R.S."/>
            <person name="Wu M."/>
            <person name="Wu D."/>
            <person name="Thiagarajan M."/>
            <person name="Wortman J.R."/>
            <person name="Badger J.H."/>
            <person name="Ren Q."/>
            <person name="Amedeo P."/>
            <person name="Jones K.M."/>
            <person name="Tallon L.J."/>
            <person name="Delcher A.L."/>
            <person name="Salzberg S.L."/>
            <person name="Silva J.C."/>
            <person name="Haas B.J."/>
            <person name="Majoros W.H."/>
            <person name="Farzad M."/>
            <person name="Carlton J.M."/>
            <person name="Smith R.K. Jr."/>
            <person name="Garg J."/>
            <person name="Pearlman R.E."/>
            <person name="Karrer K.M."/>
            <person name="Sun L."/>
            <person name="Manning G."/>
            <person name="Elde N.C."/>
            <person name="Turkewitz A.P."/>
            <person name="Asai D.J."/>
            <person name="Wilkes D.E."/>
            <person name="Wang Y."/>
            <person name="Cai H."/>
            <person name="Collins K."/>
            <person name="Stewart B.A."/>
            <person name="Lee S.R."/>
            <person name="Wilamowska K."/>
            <person name="Weinberg Z."/>
            <person name="Ruzzo W.L."/>
            <person name="Wloga D."/>
            <person name="Gaertig J."/>
            <person name="Frankel J."/>
            <person name="Tsao C.-C."/>
            <person name="Gorovsky M.A."/>
            <person name="Keeling P.J."/>
            <person name="Waller R.F."/>
            <person name="Patron N.J."/>
            <person name="Cherry J.M."/>
            <person name="Stover N.A."/>
            <person name="Krieger C.J."/>
            <person name="del Toro C."/>
            <person name="Ryder H.F."/>
            <person name="Williamson S.C."/>
            <person name="Barbeau R.A."/>
            <person name="Hamilton E.P."/>
            <person name="Orias E."/>
        </authorList>
    </citation>
    <scope>NUCLEOTIDE SEQUENCE [LARGE SCALE GENOMIC DNA]</scope>
    <source>
        <strain evidence="3">SB210</strain>
    </source>
</reference>
<dbReference type="Proteomes" id="UP000009168">
    <property type="component" value="Unassembled WGS sequence"/>
</dbReference>
<dbReference type="GeneID" id="24437814"/>
<accession>W7XFL7</accession>
<gene>
    <name evidence="2" type="ORF">TTHERM_000207239</name>
</gene>
<feature type="transmembrane region" description="Helical" evidence="1">
    <location>
        <begin position="102"/>
        <end position="120"/>
    </location>
</feature>
<dbReference type="KEGG" id="tet:TTHERM_000207239"/>
<keyword evidence="3" id="KW-1185">Reference proteome</keyword>
<protein>
    <submittedName>
        <fullName evidence="2">Transmembrane protein, putative</fullName>
    </submittedName>
</protein>
<sequence length="455" mass="55381">MHVKLFKRNKVKLYLQLLDQKQRLNIHFFKIEKQYFQACIRIFHIYYNQYYNNCVLFCFAQYLIQIVQFIQQNHIKVCIILKVKKVFRQKNYFVLFKLQCKFSLFSLININYLFRLYIFIQNSGIKFLILHNHKNLTERAIFINNLIFILIIFRFFNIITCKNNKRFIKQINYRINVLFKFYQILNQQYLILHLYHLFHNSQQVHKNLQSKIKQIDYVEQTVYQNKIQHSKYKKQLSGRGSKQQKEKAGYHEQKTKKRALLRLNNKNNKTVDFVNSQQQYIFNFINQFKTIKIYRIKEYLQKISCIYLSIYLIKSGRIKFNKVNVCFMSKNLQQQILIAQFFVSFVQMYSKNKLIFYGFYGSKQVGRQVSYFILYLRYEFQYILIAQLIKLSNSSFTQQPVLEETSKNSIPKEFASYLPSIYETFLYYSKSHLFPIKASTATLFDFFQLQSLNHY</sequence>
<dbReference type="InParanoid" id="W7XFL7"/>
<name>W7XFL7_TETTS</name>